<dbReference type="PROSITE" id="PS52002">
    <property type="entry name" value="SM"/>
    <property type="match status" value="1"/>
</dbReference>
<dbReference type="PANTHER" id="PTHR15588:SF9">
    <property type="entry name" value="U6 SNRNA-ASSOCIATED SM-LIKE PROTEIN LSM8"/>
    <property type="match status" value="1"/>
</dbReference>
<keyword evidence="8 9" id="KW-0687">Ribonucleoprotein</keyword>
<comment type="function">
    <text evidence="9">Plays role in pre-mRNA splicing as component of the U4/U6-U5 tri-snRNP complex that is involved in spliceosome assembly, and as component of the precatalytic spliceosome (spliceosome B complex). The heptameric LSM2-8 complex binds specifically to the 3'-terminal U-tract of U6 snRNA.</text>
</comment>
<protein>
    <recommendedName>
        <fullName evidence="9">LSM2-LSM8 complex subunit LSM8</fullName>
    </recommendedName>
</protein>
<dbReference type="InParanoid" id="A0A4S2N4Y9"/>
<evidence type="ECO:0000256" key="3">
    <source>
        <dbReference type="ARBA" id="ARBA00022664"/>
    </source>
</evidence>
<dbReference type="STRING" id="341454.A0A4S2N4Y9"/>
<dbReference type="SUPFAM" id="SSF50182">
    <property type="entry name" value="Sm-like ribonucleoproteins"/>
    <property type="match status" value="1"/>
</dbReference>
<organism evidence="11 12">
    <name type="scientific">Ascodesmis nigricans</name>
    <dbReference type="NCBI Taxonomy" id="341454"/>
    <lineage>
        <taxon>Eukaryota</taxon>
        <taxon>Fungi</taxon>
        <taxon>Dikarya</taxon>
        <taxon>Ascomycota</taxon>
        <taxon>Pezizomycotina</taxon>
        <taxon>Pezizomycetes</taxon>
        <taxon>Pezizales</taxon>
        <taxon>Ascodesmidaceae</taxon>
        <taxon>Ascodesmis</taxon>
    </lineage>
</organism>
<dbReference type="Proteomes" id="UP000298138">
    <property type="component" value="Unassembled WGS sequence"/>
</dbReference>
<dbReference type="InterPro" id="IPR047575">
    <property type="entry name" value="Sm"/>
</dbReference>
<evidence type="ECO:0000259" key="10">
    <source>
        <dbReference type="PROSITE" id="PS52002"/>
    </source>
</evidence>
<comment type="subcellular location">
    <subcellularLocation>
        <location evidence="1 9">Nucleus</location>
    </subcellularLocation>
</comment>
<dbReference type="InterPro" id="IPR044642">
    <property type="entry name" value="PTHR15588"/>
</dbReference>
<dbReference type="Gene3D" id="2.30.30.100">
    <property type="match status" value="1"/>
</dbReference>
<dbReference type="GO" id="GO:0046540">
    <property type="term" value="C:U4/U6 x U5 tri-snRNP complex"/>
    <property type="evidence" value="ECO:0007669"/>
    <property type="project" value="UniProtKB-UniRule"/>
</dbReference>
<evidence type="ECO:0000313" key="12">
    <source>
        <dbReference type="Proteomes" id="UP000298138"/>
    </source>
</evidence>
<evidence type="ECO:0000256" key="9">
    <source>
        <dbReference type="RuleBase" id="RU365048"/>
    </source>
</evidence>
<keyword evidence="6 9" id="KW-0508">mRNA splicing</keyword>
<gene>
    <name evidence="9" type="primary">LSM8</name>
    <name evidence="11" type="ORF">EX30DRAFT_328034</name>
</gene>
<comment type="subunit">
    <text evidence="9">LSm subunits form a heteromer with a doughnut shape.</text>
</comment>
<dbReference type="EMBL" id="ML220113">
    <property type="protein sequence ID" value="TGZ84203.1"/>
    <property type="molecule type" value="Genomic_DNA"/>
</dbReference>
<accession>A0A4S2N4Y9</accession>
<evidence type="ECO:0000256" key="2">
    <source>
        <dbReference type="ARBA" id="ARBA00006850"/>
    </source>
</evidence>
<dbReference type="FunCoup" id="A0A4S2N4Y9">
    <property type="interactions" value="393"/>
</dbReference>
<evidence type="ECO:0000256" key="4">
    <source>
        <dbReference type="ARBA" id="ARBA00022728"/>
    </source>
</evidence>
<dbReference type="FunFam" id="2.30.30.100:FF:000027">
    <property type="entry name" value="U6 snRNA-associated Sm-like protein LSm8"/>
    <property type="match status" value="1"/>
</dbReference>
<name>A0A4S2N4Y9_9PEZI</name>
<dbReference type="GO" id="GO:0071011">
    <property type="term" value="C:precatalytic spliceosome"/>
    <property type="evidence" value="ECO:0007669"/>
    <property type="project" value="TreeGrafter"/>
</dbReference>
<keyword evidence="12" id="KW-1185">Reference proteome</keyword>
<keyword evidence="4 9" id="KW-0747">Spliceosome</keyword>
<dbReference type="GO" id="GO:0000398">
    <property type="term" value="P:mRNA splicing, via spliceosome"/>
    <property type="evidence" value="ECO:0007669"/>
    <property type="project" value="UniProtKB-UniRule"/>
</dbReference>
<keyword evidence="7 9" id="KW-0539">Nucleus</keyword>
<evidence type="ECO:0000256" key="5">
    <source>
        <dbReference type="ARBA" id="ARBA00022884"/>
    </source>
</evidence>
<keyword evidence="3 9" id="KW-0507">mRNA processing</keyword>
<proteinExistence type="inferred from homology"/>
<dbReference type="Pfam" id="PF01423">
    <property type="entry name" value="LSM"/>
    <property type="match status" value="1"/>
</dbReference>
<dbReference type="InterPro" id="IPR001163">
    <property type="entry name" value="Sm_dom_euk/arc"/>
</dbReference>
<dbReference type="GO" id="GO:0003729">
    <property type="term" value="F:mRNA binding"/>
    <property type="evidence" value="ECO:0007669"/>
    <property type="project" value="TreeGrafter"/>
</dbReference>
<evidence type="ECO:0000256" key="7">
    <source>
        <dbReference type="ARBA" id="ARBA00023242"/>
    </source>
</evidence>
<dbReference type="OrthoDB" id="422364at2759"/>
<dbReference type="SMART" id="SM00651">
    <property type="entry name" value="Sm"/>
    <property type="match status" value="1"/>
</dbReference>
<dbReference type="GO" id="GO:0005688">
    <property type="term" value="C:U6 snRNP"/>
    <property type="evidence" value="ECO:0007669"/>
    <property type="project" value="UniProtKB-UniRule"/>
</dbReference>
<evidence type="ECO:0000256" key="1">
    <source>
        <dbReference type="ARBA" id="ARBA00004123"/>
    </source>
</evidence>
<reference evidence="11 12" key="1">
    <citation type="submission" date="2019-04" db="EMBL/GenBank/DDBJ databases">
        <title>Comparative genomics and transcriptomics to analyze fruiting body development in filamentous ascomycetes.</title>
        <authorList>
            <consortium name="DOE Joint Genome Institute"/>
            <person name="Lutkenhaus R."/>
            <person name="Traeger S."/>
            <person name="Breuer J."/>
            <person name="Kuo A."/>
            <person name="Lipzen A."/>
            <person name="Pangilinan J."/>
            <person name="Dilworth D."/>
            <person name="Sandor L."/>
            <person name="Poggeler S."/>
            <person name="Barry K."/>
            <person name="Grigoriev I.V."/>
            <person name="Nowrousian M."/>
        </authorList>
    </citation>
    <scope>NUCLEOTIDE SEQUENCE [LARGE SCALE GENOMIC DNA]</scope>
    <source>
        <strain evidence="11 12">CBS 389.68</strain>
    </source>
</reference>
<evidence type="ECO:0000256" key="8">
    <source>
        <dbReference type="ARBA" id="ARBA00023274"/>
    </source>
</evidence>
<evidence type="ECO:0000256" key="6">
    <source>
        <dbReference type="ARBA" id="ARBA00023187"/>
    </source>
</evidence>
<dbReference type="InterPro" id="IPR034103">
    <property type="entry name" value="Lsm8"/>
</dbReference>
<evidence type="ECO:0000313" key="11">
    <source>
        <dbReference type="EMBL" id="TGZ84203.1"/>
    </source>
</evidence>
<comment type="similarity">
    <text evidence="2 9">Belongs to the snRNP Sm proteins family.</text>
</comment>
<feature type="domain" description="Sm" evidence="10">
    <location>
        <begin position="1"/>
        <end position="79"/>
    </location>
</feature>
<dbReference type="PANTHER" id="PTHR15588">
    <property type="entry name" value="LSM1"/>
    <property type="match status" value="1"/>
</dbReference>
<dbReference type="InterPro" id="IPR010920">
    <property type="entry name" value="LSM_dom_sf"/>
</dbReference>
<sequence>MSQALHPYVNQQVLILTSDGRTLTGTLLGHDQTTNLILSSTVERIFAPPLSEEPTSHVEHGLYLVRGDNVVLCGLVDQELESGMEWDKVRAVPLGGVKHS</sequence>
<keyword evidence="5 9" id="KW-0694">RNA-binding</keyword>
<dbReference type="CDD" id="cd01727">
    <property type="entry name" value="LSm8"/>
    <property type="match status" value="1"/>
</dbReference>
<dbReference type="AlphaFoldDB" id="A0A4S2N4Y9"/>